<dbReference type="EMBL" id="JAUFQS010000041">
    <property type="protein sequence ID" value="MDN3689651.1"/>
    <property type="molecule type" value="Genomic_DNA"/>
</dbReference>
<comment type="caution">
    <text evidence="1">The sequence shown here is derived from an EMBL/GenBank/DDBJ whole genome shotgun (WGS) entry which is preliminary data.</text>
</comment>
<evidence type="ECO:0000313" key="2">
    <source>
        <dbReference type="Proteomes" id="UP001236663"/>
    </source>
</evidence>
<name>A0ABT8CAV9_9BACT</name>
<protein>
    <submittedName>
        <fullName evidence="1">Uncharacterized protein</fullName>
    </submittedName>
</protein>
<dbReference type="RefSeq" id="WP_163385389.1">
    <property type="nucleotide sequence ID" value="NZ_JAUFQS010000041.1"/>
</dbReference>
<sequence length="274" mass="31774">MERYTFDDWVNGTNEPSDPFWFAEITNGIMHFNKSRNEIVEARRKTFYFLVQLNFDWHWPLIEKSFPKEIDVEERIFLANQELSRQLEIVEGFGLEKIIRGPTDNEIDFIDGEIYRMVENAIQYNKNDTKEEIIFNGQNCVFGQEVITADSDILKAHVAYKISKSLKEWIHEHSLPEDIQHKLDIVGHKIALLYELGIIDLIDARFKEDGAETDTNKAKLIGTILDCPNPKMVETIRKTLSYLGLRSNKNPINSRSKKTVEAILKDLGLTAKKL</sequence>
<keyword evidence="2" id="KW-1185">Reference proteome</keyword>
<evidence type="ECO:0000313" key="1">
    <source>
        <dbReference type="EMBL" id="MDN3689651.1"/>
    </source>
</evidence>
<accession>A0ABT8CAV9</accession>
<dbReference type="Proteomes" id="UP001236663">
    <property type="component" value="Unassembled WGS sequence"/>
</dbReference>
<gene>
    <name evidence="1" type="ORF">QWZ15_17635</name>
</gene>
<organism evidence="1 2">
    <name type="scientific">Cyclobacterium jeungdonense</name>
    <dbReference type="NCBI Taxonomy" id="708087"/>
    <lineage>
        <taxon>Bacteria</taxon>
        <taxon>Pseudomonadati</taxon>
        <taxon>Bacteroidota</taxon>
        <taxon>Cytophagia</taxon>
        <taxon>Cytophagales</taxon>
        <taxon>Cyclobacteriaceae</taxon>
        <taxon>Cyclobacterium</taxon>
    </lineage>
</organism>
<proteinExistence type="predicted"/>
<reference evidence="2" key="1">
    <citation type="journal article" date="2019" name="Int. J. Syst. Evol. Microbiol.">
        <title>The Global Catalogue of Microorganisms (GCM) 10K type strain sequencing project: providing services to taxonomists for standard genome sequencing and annotation.</title>
        <authorList>
            <consortium name="The Broad Institute Genomics Platform"/>
            <consortium name="The Broad Institute Genome Sequencing Center for Infectious Disease"/>
            <person name="Wu L."/>
            <person name="Ma J."/>
        </authorList>
    </citation>
    <scope>NUCLEOTIDE SEQUENCE [LARGE SCALE GENOMIC DNA]</scope>
    <source>
        <strain evidence="2">CECT 7706</strain>
    </source>
</reference>